<dbReference type="GO" id="GO:0006364">
    <property type="term" value="P:rRNA processing"/>
    <property type="evidence" value="ECO:0007669"/>
    <property type="project" value="UniProtKB-KW"/>
</dbReference>
<sequence>MKNEYRENREDPMIIAITGTPGTGKSTVASIMSDFYPVLHLNEIVKSEGFYSGIDEQRGSLEVEMEALEVYLQNLIASSHDLIIEGHIAHLLQIDYDMVIVLRCMPSILYDRLRAKGFNEDKIRENIEAEALDLILVEALEGGFKAVYEVNTTEQDANSVAACIKEIIEGNVEAYRVGGVDWSYELQQIADGSFWRDRCL</sequence>
<evidence type="ECO:0000256" key="7">
    <source>
        <dbReference type="HAMAP-Rule" id="MF_00039"/>
    </source>
</evidence>
<comment type="similarity">
    <text evidence="7">Belongs to the adenylate kinase family. AK6 subfamily.</text>
</comment>
<name>A0A1F2PAI2_9EURY</name>
<dbReference type="STRING" id="1838285.SCAL_000694"/>
<dbReference type="GO" id="GO:0005524">
    <property type="term" value="F:ATP binding"/>
    <property type="evidence" value="ECO:0007669"/>
    <property type="project" value="UniProtKB-UniRule"/>
</dbReference>
<reference evidence="8" key="1">
    <citation type="submission" date="2016-05" db="EMBL/GenBank/DDBJ databases">
        <title>Microbial consortia oxidize butane by reversing methanogenesis.</title>
        <authorList>
            <person name="Laso-Perez R."/>
            <person name="Richter M."/>
            <person name="Wegener G."/>
            <person name="Musat F."/>
        </authorList>
    </citation>
    <scope>NUCLEOTIDE SEQUENCE [LARGE SCALE GENOMIC DNA]</scope>
    <source>
        <strain evidence="8">BOX2</strain>
    </source>
</reference>
<comment type="subunit">
    <text evidence="7">Interacts with uS11. Not a structural component of 40S pre-ribosomes, but transiently interacts with them by binding to uS11.</text>
</comment>
<dbReference type="InterPro" id="IPR027417">
    <property type="entry name" value="P-loop_NTPase"/>
</dbReference>
<feature type="binding site" evidence="7">
    <location>
        <position position="25"/>
    </location>
    <ligand>
        <name>ATP</name>
        <dbReference type="ChEBI" id="CHEBI:30616"/>
    </ligand>
</feature>
<keyword evidence="6 7" id="KW-0067">ATP-binding</keyword>
<evidence type="ECO:0000256" key="3">
    <source>
        <dbReference type="ARBA" id="ARBA00022679"/>
    </source>
</evidence>
<dbReference type="GO" id="GO:0016887">
    <property type="term" value="F:ATP hydrolysis activity"/>
    <property type="evidence" value="ECO:0007669"/>
    <property type="project" value="InterPro"/>
</dbReference>
<comment type="catalytic activity">
    <reaction evidence="7">
        <text>AMP + ATP = 2 ADP</text>
        <dbReference type="Rhea" id="RHEA:12973"/>
        <dbReference type="ChEBI" id="CHEBI:30616"/>
        <dbReference type="ChEBI" id="CHEBI:456215"/>
        <dbReference type="ChEBI" id="CHEBI:456216"/>
        <dbReference type="EC" id="2.7.4.3"/>
    </reaction>
</comment>
<dbReference type="Proteomes" id="UP000186940">
    <property type="component" value="Unassembled WGS sequence"/>
</dbReference>
<dbReference type="EC" id="2.7.4.3" evidence="7"/>
<evidence type="ECO:0000256" key="4">
    <source>
        <dbReference type="ARBA" id="ARBA00022741"/>
    </source>
</evidence>
<dbReference type="AlphaFoldDB" id="A0A1F2PAI2"/>
<evidence type="ECO:0000256" key="2">
    <source>
        <dbReference type="ARBA" id="ARBA00022552"/>
    </source>
</evidence>
<accession>A0A1F2PAI2</accession>
<comment type="catalytic activity">
    <reaction evidence="7">
        <text>ATP + H2O = ADP + phosphate + H(+)</text>
        <dbReference type="Rhea" id="RHEA:13065"/>
        <dbReference type="ChEBI" id="CHEBI:15377"/>
        <dbReference type="ChEBI" id="CHEBI:15378"/>
        <dbReference type="ChEBI" id="CHEBI:30616"/>
        <dbReference type="ChEBI" id="CHEBI:43474"/>
        <dbReference type="ChEBI" id="CHEBI:456216"/>
    </reaction>
</comment>
<dbReference type="InterPro" id="IPR020618">
    <property type="entry name" value="Adenyl_kinase_AK6"/>
</dbReference>
<feature type="binding site" evidence="7">
    <location>
        <position position="22"/>
    </location>
    <ligand>
        <name>ATP</name>
        <dbReference type="ChEBI" id="CHEBI:30616"/>
    </ligand>
</feature>
<keyword evidence="1 7" id="KW-0690">Ribosome biogenesis</keyword>
<feature type="binding site" evidence="7">
    <location>
        <position position="27"/>
    </location>
    <ligand>
        <name>ATP</name>
        <dbReference type="ChEBI" id="CHEBI:30616"/>
    </ligand>
</feature>
<keyword evidence="4 7" id="KW-0547">Nucleotide-binding</keyword>
<feature type="binding site" evidence="7">
    <location>
        <position position="24"/>
    </location>
    <ligand>
        <name>ATP</name>
        <dbReference type="ChEBI" id="CHEBI:30616"/>
    </ligand>
</feature>
<evidence type="ECO:0000313" key="8">
    <source>
        <dbReference type="EMBL" id="OFV68054.1"/>
    </source>
</evidence>
<dbReference type="GO" id="GO:0004017">
    <property type="term" value="F:AMP kinase activity"/>
    <property type="evidence" value="ECO:0007669"/>
    <property type="project" value="UniProtKB-UniRule"/>
</dbReference>
<comment type="caution">
    <text evidence="7">Lacks conserved residue(s) required for the propagation of feature annotation.</text>
</comment>
<dbReference type="Pfam" id="PF13238">
    <property type="entry name" value="AAA_18"/>
    <property type="match status" value="1"/>
</dbReference>
<evidence type="ECO:0000256" key="1">
    <source>
        <dbReference type="ARBA" id="ARBA00022517"/>
    </source>
</evidence>
<keyword evidence="5 7" id="KW-0418">Kinase</keyword>
<dbReference type="Gene3D" id="3.40.50.300">
    <property type="entry name" value="P-loop containing nucleotide triphosphate hydrolases"/>
    <property type="match status" value="1"/>
</dbReference>
<feature type="binding site" evidence="7">
    <location>
        <position position="26"/>
    </location>
    <ligand>
        <name>ATP</name>
        <dbReference type="ChEBI" id="CHEBI:30616"/>
    </ligand>
</feature>
<dbReference type="PATRIC" id="fig|1838285.3.peg.703"/>
<dbReference type="PANTHER" id="PTHR12595:SF0">
    <property type="entry name" value="ADENYLATE KINASE ISOENZYME 6"/>
    <property type="match status" value="1"/>
</dbReference>
<evidence type="ECO:0000256" key="5">
    <source>
        <dbReference type="ARBA" id="ARBA00022777"/>
    </source>
</evidence>
<gene>
    <name evidence="8" type="ORF">SCAL_000694</name>
</gene>
<organism evidence="8 9">
    <name type="scientific">Candidatus Syntropharchaeum caldarium</name>
    <dbReference type="NCBI Taxonomy" id="1838285"/>
    <lineage>
        <taxon>Archaea</taxon>
        <taxon>Methanobacteriati</taxon>
        <taxon>Methanobacteriota</taxon>
        <taxon>Stenosarchaea group</taxon>
        <taxon>Methanomicrobia</taxon>
        <taxon>Methanosarcinales</taxon>
        <taxon>ANME-2 cluster</taxon>
        <taxon>Candidatus Syntropharchaeum</taxon>
    </lineage>
</organism>
<feature type="region of interest" description="LID" evidence="7">
    <location>
        <begin position="115"/>
        <end position="125"/>
    </location>
</feature>
<dbReference type="SUPFAM" id="SSF52540">
    <property type="entry name" value="P-loop containing nucleoside triphosphate hydrolases"/>
    <property type="match status" value="1"/>
</dbReference>
<dbReference type="GO" id="GO:0042274">
    <property type="term" value="P:ribosomal small subunit biogenesis"/>
    <property type="evidence" value="ECO:0007669"/>
    <property type="project" value="UniProtKB-UniRule"/>
</dbReference>
<comment type="function">
    <text evidence="7">Broad-specificity nucleoside monophosphate (NMP) kinase that catalyzes the reversible transfer of the terminal phosphate group between nucleoside triphosphates and monophosphates. Has also ATPase activity. Involved in the late maturation steps of the 30S ribosomal particles, specifically 16S rRNA maturation. While NMP activity is not required for ribosome maturation, ATPase activity is. Associates transiently with small ribosomal subunit protein uS11. ATP hydrolysis breaks the interaction with uS11. May temporarily remove uS11 from the ribosome to enable a conformational change of the ribosomal RNA that is needed for the final maturation step of the small ribosomal subunit.</text>
</comment>
<keyword evidence="2 7" id="KW-0698">rRNA processing</keyword>
<keyword evidence="3 7" id="KW-0808">Transferase</keyword>
<evidence type="ECO:0000256" key="6">
    <source>
        <dbReference type="ARBA" id="ARBA00022840"/>
    </source>
</evidence>
<keyword evidence="9" id="KW-1185">Reference proteome</keyword>
<dbReference type="PANTHER" id="PTHR12595">
    <property type="entry name" value="POS9-ACTIVATING FACTOR FAP7-RELATED"/>
    <property type="match status" value="1"/>
</dbReference>
<protein>
    <recommendedName>
        <fullName evidence="7">Putative adenylate kinase</fullName>
        <shortName evidence="7">AK</shortName>
        <ecNumber evidence="7">2.7.4.3</ecNumber>
    </recommendedName>
    <alternativeName>
        <fullName evidence="7">ATP-AMP transphosphorylase</fullName>
    </alternativeName>
</protein>
<proteinExistence type="inferred from homology"/>
<dbReference type="EMBL" id="LYOS01000002">
    <property type="protein sequence ID" value="OFV68054.1"/>
    <property type="molecule type" value="Genomic_DNA"/>
</dbReference>
<dbReference type="HAMAP" id="MF_00039">
    <property type="entry name" value="Adenylate_kinase_AK6"/>
    <property type="match status" value="1"/>
</dbReference>
<evidence type="ECO:0000313" key="9">
    <source>
        <dbReference type="Proteomes" id="UP000186940"/>
    </source>
</evidence>
<comment type="caution">
    <text evidence="8">The sequence shown here is derived from an EMBL/GenBank/DDBJ whole genome shotgun (WGS) entry which is preliminary data.</text>
</comment>